<dbReference type="EMBL" id="JAAXOM010000001">
    <property type="protein sequence ID" value="NKX86974.1"/>
    <property type="molecule type" value="Genomic_DNA"/>
</dbReference>
<dbReference type="PANTHER" id="PTHR43798">
    <property type="entry name" value="MONOACYLGLYCEROL LIPASE"/>
    <property type="match status" value="1"/>
</dbReference>
<evidence type="ECO:0000313" key="2">
    <source>
        <dbReference type="EMBL" id="NKX86974.1"/>
    </source>
</evidence>
<dbReference type="SUPFAM" id="SSF53474">
    <property type="entry name" value="alpha/beta-Hydrolases"/>
    <property type="match status" value="1"/>
</dbReference>
<dbReference type="InterPro" id="IPR050266">
    <property type="entry name" value="AB_hydrolase_sf"/>
</dbReference>
<comment type="caution">
    <text evidence="2">The sequence shown here is derived from an EMBL/GenBank/DDBJ whole genome shotgun (WGS) entry which is preliminary data.</text>
</comment>
<name>A0A846W2J6_9NOCA</name>
<dbReference type="AlphaFoldDB" id="A0A846W2J6"/>
<evidence type="ECO:0000313" key="3">
    <source>
        <dbReference type="Proteomes" id="UP000572007"/>
    </source>
</evidence>
<sequence>MNADRPPLVLLHGLTMSERAWAEVVPLLAPHHHVITPTLLGHRDGPKPTQRPTRVSHLVDDIEALLDTRGLHQVHLAGNSLGGWIAIELARRGRARSVCALSPAGFWEPRRASQTHGTSIIAREAATARLGRPLAPLGLRSPLIRRLALRNVATRGDRISRAQALDIVHDLTECPVTTDLLSTDEYIAPLPDLPCPMTVAWAEHDRLPPLAVNTPIARLRLSEQTHFRVLRGVGHVPMIDDPELVARTILATTAGHPHPEDSQAEGLGH</sequence>
<dbReference type="PANTHER" id="PTHR43798:SF33">
    <property type="entry name" value="HYDROLASE, PUTATIVE (AFU_ORTHOLOGUE AFUA_2G14860)-RELATED"/>
    <property type="match status" value="1"/>
</dbReference>
<dbReference type="GO" id="GO:0016020">
    <property type="term" value="C:membrane"/>
    <property type="evidence" value="ECO:0007669"/>
    <property type="project" value="TreeGrafter"/>
</dbReference>
<dbReference type="InterPro" id="IPR029058">
    <property type="entry name" value="AB_hydrolase_fold"/>
</dbReference>
<gene>
    <name evidence="2" type="ORF">HGA10_06565</name>
</gene>
<keyword evidence="3" id="KW-1185">Reference proteome</keyword>
<dbReference type="Proteomes" id="UP000572007">
    <property type="component" value="Unassembled WGS sequence"/>
</dbReference>
<feature type="domain" description="AB hydrolase-1" evidence="1">
    <location>
        <begin position="8"/>
        <end position="247"/>
    </location>
</feature>
<dbReference type="GO" id="GO:0016787">
    <property type="term" value="F:hydrolase activity"/>
    <property type="evidence" value="ECO:0007669"/>
    <property type="project" value="UniProtKB-KW"/>
</dbReference>
<dbReference type="InterPro" id="IPR000073">
    <property type="entry name" value="AB_hydrolase_1"/>
</dbReference>
<dbReference type="Pfam" id="PF12697">
    <property type="entry name" value="Abhydrolase_6"/>
    <property type="match status" value="1"/>
</dbReference>
<dbReference type="RefSeq" id="WP_067639554.1">
    <property type="nucleotide sequence ID" value="NZ_JAAXOM010000001.1"/>
</dbReference>
<proteinExistence type="predicted"/>
<keyword evidence="2" id="KW-0378">Hydrolase</keyword>
<evidence type="ECO:0000259" key="1">
    <source>
        <dbReference type="Pfam" id="PF12697"/>
    </source>
</evidence>
<reference evidence="2 3" key="1">
    <citation type="submission" date="2020-04" db="EMBL/GenBank/DDBJ databases">
        <title>MicrobeNet Type strains.</title>
        <authorList>
            <person name="Nicholson A.C."/>
        </authorList>
    </citation>
    <scope>NUCLEOTIDE SEQUENCE [LARGE SCALE GENOMIC DNA]</scope>
    <source>
        <strain evidence="2 3">DSM 44960</strain>
    </source>
</reference>
<dbReference type="Gene3D" id="3.40.50.1820">
    <property type="entry name" value="alpha/beta hydrolase"/>
    <property type="match status" value="1"/>
</dbReference>
<protein>
    <submittedName>
        <fullName evidence="2">Alpha/beta hydrolase</fullName>
    </submittedName>
</protein>
<accession>A0A846W2J6</accession>
<organism evidence="2 3">
    <name type="scientific">Nocardia coubleae</name>
    <dbReference type="NCBI Taxonomy" id="356147"/>
    <lineage>
        <taxon>Bacteria</taxon>
        <taxon>Bacillati</taxon>
        <taxon>Actinomycetota</taxon>
        <taxon>Actinomycetes</taxon>
        <taxon>Mycobacteriales</taxon>
        <taxon>Nocardiaceae</taxon>
        <taxon>Nocardia</taxon>
    </lineage>
</organism>